<evidence type="ECO:0000313" key="2">
    <source>
        <dbReference type="Proteomes" id="UP000302738"/>
    </source>
</evidence>
<sequence>MFFRAVKEGGETGASLESLDLNYLVKLNEWLDIQSYMESDVEKQIERKHKQKG</sequence>
<proteinExistence type="predicted"/>
<name>A0A4P8MWG9_9CAUD</name>
<protein>
    <submittedName>
        <fullName evidence="1">Uncharacterized protein</fullName>
    </submittedName>
</protein>
<evidence type="ECO:0000313" key="1">
    <source>
        <dbReference type="EMBL" id="QCQ58230.1"/>
    </source>
</evidence>
<reference evidence="1 2" key="1">
    <citation type="submission" date="2019-03" db="EMBL/GenBank/DDBJ databases">
        <title>Genomic and seasonal variations among aquatic phages infecting the Baltic Sea Gammaproteobacteria Rheinheimera sp. bal341.</title>
        <authorList>
            <person name="Nilsson E."/>
            <person name="Li K."/>
            <person name="Fridlund J."/>
            <person name="Sulcius S."/>
            <person name="Bunse C."/>
            <person name="Karlsson C.M.G."/>
            <person name="Lindh M."/>
            <person name="Lundin D."/>
            <person name="Pinhassi J."/>
            <person name="Holmfeldt K."/>
        </authorList>
    </citation>
    <scope>NUCLEOTIDE SEQUENCE [LARGE SCALE GENOMIC DNA]</scope>
</reference>
<gene>
    <name evidence="1" type="ORF">Barba2A_gp107</name>
</gene>
<organism evidence="1 2">
    <name type="scientific">Rheinheimera phage vB_RspM_Barba2A</name>
    <dbReference type="NCBI Taxonomy" id="2565679"/>
    <lineage>
        <taxon>Viruses</taxon>
        <taxon>Duplodnaviria</taxon>
        <taxon>Heunggongvirae</taxon>
        <taxon>Uroviricota</taxon>
        <taxon>Caudoviricetes</taxon>
        <taxon>Barbavirus</taxon>
        <taxon>Barbavirus barba18A</taxon>
    </lineage>
</organism>
<dbReference type="EMBL" id="MK719703">
    <property type="protein sequence ID" value="QCQ58230.1"/>
    <property type="molecule type" value="Genomic_DNA"/>
</dbReference>
<accession>A0A4P8MWG9</accession>
<dbReference type="Proteomes" id="UP000302738">
    <property type="component" value="Segment"/>
</dbReference>